<protein>
    <recommendedName>
        <fullName evidence="4">Colicin transporter</fullName>
    </recommendedName>
</protein>
<accession>A0A917SR40</accession>
<evidence type="ECO:0000256" key="1">
    <source>
        <dbReference type="SAM" id="Coils"/>
    </source>
</evidence>
<evidence type="ECO:0000313" key="2">
    <source>
        <dbReference type="EMBL" id="GGL93332.1"/>
    </source>
</evidence>
<dbReference type="Proteomes" id="UP000649829">
    <property type="component" value="Unassembled WGS sequence"/>
</dbReference>
<dbReference type="AlphaFoldDB" id="A0A917SR40"/>
<feature type="coiled-coil region" evidence="1">
    <location>
        <begin position="1"/>
        <end position="120"/>
    </location>
</feature>
<reference evidence="2" key="2">
    <citation type="submission" date="2020-09" db="EMBL/GenBank/DDBJ databases">
        <authorList>
            <person name="Sun Q."/>
            <person name="Zhou Y."/>
        </authorList>
    </citation>
    <scope>NUCLEOTIDE SEQUENCE</scope>
    <source>
        <strain evidence="2">CGMCC 1.6293</strain>
    </source>
</reference>
<reference evidence="2" key="1">
    <citation type="journal article" date="2014" name="Int. J. Syst. Evol. Microbiol.">
        <title>Complete genome sequence of Corynebacterium casei LMG S-19264T (=DSM 44701T), isolated from a smear-ripened cheese.</title>
        <authorList>
            <consortium name="US DOE Joint Genome Institute (JGI-PGF)"/>
            <person name="Walter F."/>
            <person name="Albersmeier A."/>
            <person name="Kalinowski J."/>
            <person name="Ruckert C."/>
        </authorList>
    </citation>
    <scope>NUCLEOTIDE SEQUENCE</scope>
    <source>
        <strain evidence="2">CGMCC 1.6293</strain>
    </source>
</reference>
<sequence>MNDSEARLDELQRRLTAALDRIGLGIDGLAAAGPEASGADPDRIAALEQALDEERLANAQLQERIATLKARQDEAAAGADEAAAGQKAAMAQLDRDLQRMRMANEQLRESNRALRQANAEGIGDATLVNDGLAAELEALRAAHAADRSEAEAIVAALAPMVRNQAGAPAEGDI</sequence>
<evidence type="ECO:0008006" key="4">
    <source>
        <dbReference type="Google" id="ProtNLM"/>
    </source>
</evidence>
<proteinExistence type="predicted"/>
<organism evidence="2 3">
    <name type="scientific">Pseudooceanicola nanhaiensis</name>
    <dbReference type="NCBI Taxonomy" id="375761"/>
    <lineage>
        <taxon>Bacteria</taxon>
        <taxon>Pseudomonadati</taxon>
        <taxon>Pseudomonadota</taxon>
        <taxon>Alphaproteobacteria</taxon>
        <taxon>Rhodobacterales</taxon>
        <taxon>Paracoccaceae</taxon>
        <taxon>Pseudooceanicola</taxon>
    </lineage>
</organism>
<name>A0A917SR40_9RHOB</name>
<keyword evidence="3" id="KW-1185">Reference proteome</keyword>
<dbReference type="RefSeq" id="WP_028286259.1">
    <property type="nucleotide sequence ID" value="NZ_BMLF01000001.1"/>
</dbReference>
<dbReference type="EMBL" id="BMLF01000001">
    <property type="protein sequence ID" value="GGL93332.1"/>
    <property type="molecule type" value="Genomic_DNA"/>
</dbReference>
<evidence type="ECO:0000313" key="3">
    <source>
        <dbReference type="Proteomes" id="UP000649829"/>
    </source>
</evidence>
<gene>
    <name evidence="2" type="ORF">GCM10011534_14330</name>
</gene>
<keyword evidence="1" id="KW-0175">Coiled coil</keyword>
<comment type="caution">
    <text evidence="2">The sequence shown here is derived from an EMBL/GenBank/DDBJ whole genome shotgun (WGS) entry which is preliminary data.</text>
</comment>